<feature type="transmembrane region" description="Helical" evidence="4">
    <location>
        <begin position="34"/>
        <end position="53"/>
    </location>
</feature>
<dbReference type="AlphaFoldDB" id="A0A7C9JEQ6"/>
<organism evidence="6">
    <name type="scientific">Muribaculaceae bacterium Z82</name>
    <dbReference type="NCBI Taxonomy" id="2304548"/>
    <lineage>
        <taxon>Bacteria</taxon>
        <taxon>Pseudomonadati</taxon>
        <taxon>Bacteroidota</taxon>
        <taxon>Bacteroidia</taxon>
        <taxon>Bacteroidales</taxon>
        <taxon>Muribaculaceae</taxon>
    </lineage>
</organism>
<name>A0A7C9JEQ6_9BACT</name>
<sequence length="520" mass="55271">MTHQDSPSPSAGQTTPTIPVAEESVHCTSRRAGVPWAVLVGFSCFASWTNMLLCFEGPLRDQIVYGGGVVHDPFFFASLLVATVLLLGAARRARRHPGAASPGGKKRGFAASGAPLALCIVLGTAAATSGVIVAALADQDTAALRLTASALGVAAGIGFAAFTLRWGRVIASLALRPALLSMGIALCVQWPLLSAAIAGGLPAKVAAAAVLPLVSWGCLAKLAPRASDAEAQPAKAKGQVLPLDGSLCRIAGSLFCFSAVIQFVWTCHIGFGESPLDEGFFWMLFLAVFAVVLAVAAVSLALMQRWKSYRTEFFYRASFLFAVVACAGLDVLPAAPLLPYVGIYAAYALIMLTMWTLAWSVVFLKGINPDRAFGGVFGVQFAAFIAGFSAAKVLEWAMSAVGGIPLLPWISVASVAILACAFCFILPERDLLELSPRLTRLNRAGLDERCEALAAQHGLTARETEVFSYLARGRDVGFIEQELFISRNTVNTHRKNLYRKLDIHTQQELLSLIEEPEGID</sequence>
<feature type="transmembrane region" description="Helical" evidence="4">
    <location>
        <begin position="111"/>
        <end position="137"/>
    </location>
</feature>
<dbReference type="Pfam" id="PF00196">
    <property type="entry name" value="GerE"/>
    <property type="match status" value="1"/>
</dbReference>
<feature type="transmembrane region" description="Helical" evidence="4">
    <location>
        <begin position="245"/>
        <end position="265"/>
    </location>
</feature>
<evidence type="ECO:0000256" key="4">
    <source>
        <dbReference type="SAM" id="Phobius"/>
    </source>
</evidence>
<evidence type="ECO:0000256" key="2">
    <source>
        <dbReference type="ARBA" id="ARBA00023125"/>
    </source>
</evidence>
<proteinExistence type="predicted"/>
<feature type="transmembrane region" description="Helical" evidence="4">
    <location>
        <begin position="314"/>
        <end position="335"/>
    </location>
</feature>
<dbReference type="InterPro" id="IPR000792">
    <property type="entry name" value="Tscrpt_reg_LuxR_C"/>
</dbReference>
<keyword evidence="4" id="KW-0812">Transmembrane</keyword>
<dbReference type="PROSITE" id="PS50043">
    <property type="entry name" value="HTH_LUXR_2"/>
    <property type="match status" value="1"/>
</dbReference>
<feature type="transmembrane region" description="Helical" evidence="4">
    <location>
        <begin position="143"/>
        <end position="166"/>
    </location>
</feature>
<keyword evidence="3" id="KW-0804">Transcription</keyword>
<dbReference type="Gene3D" id="1.10.10.10">
    <property type="entry name" value="Winged helix-like DNA-binding domain superfamily/Winged helix DNA-binding domain"/>
    <property type="match status" value="1"/>
</dbReference>
<keyword evidence="4" id="KW-1133">Transmembrane helix</keyword>
<dbReference type="PANTHER" id="PTHR44688">
    <property type="entry name" value="DNA-BINDING TRANSCRIPTIONAL ACTIVATOR DEVR_DOSR"/>
    <property type="match status" value="1"/>
</dbReference>
<dbReference type="SMART" id="SM00421">
    <property type="entry name" value="HTH_LUXR"/>
    <property type="match status" value="1"/>
</dbReference>
<dbReference type="InterPro" id="IPR036388">
    <property type="entry name" value="WH-like_DNA-bd_sf"/>
</dbReference>
<evidence type="ECO:0000256" key="3">
    <source>
        <dbReference type="ARBA" id="ARBA00023163"/>
    </source>
</evidence>
<keyword evidence="4" id="KW-0472">Membrane</keyword>
<dbReference type="SUPFAM" id="SSF46894">
    <property type="entry name" value="C-terminal effector domain of the bipartite response regulators"/>
    <property type="match status" value="1"/>
</dbReference>
<feature type="transmembrane region" description="Helical" evidence="4">
    <location>
        <begin position="205"/>
        <end position="224"/>
    </location>
</feature>
<dbReference type="CDD" id="cd06170">
    <property type="entry name" value="LuxR_C_like"/>
    <property type="match status" value="1"/>
</dbReference>
<dbReference type="PANTHER" id="PTHR44688:SF16">
    <property type="entry name" value="DNA-BINDING TRANSCRIPTIONAL ACTIVATOR DEVR_DOSR"/>
    <property type="match status" value="1"/>
</dbReference>
<feature type="transmembrane region" description="Helical" evidence="4">
    <location>
        <begin position="406"/>
        <end position="427"/>
    </location>
</feature>
<dbReference type="GO" id="GO:0003677">
    <property type="term" value="F:DNA binding"/>
    <property type="evidence" value="ECO:0007669"/>
    <property type="project" value="UniProtKB-KW"/>
</dbReference>
<feature type="transmembrane region" description="Helical" evidence="4">
    <location>
        <begin position="280"/>
        <end position="302"/>
    </location>
</feature>
<evidence type="ECO:0000256" key="1">
    <source>
        <dbReference type="ARBA" id="ARBA00023015"/>
    </source>
</evidence>
<dbReference type="InterPro" id="IPR016032">
    <property type="entry name" value="Sig_transdc_resp-reg_C-effctor"/>
</dbReference>
<feature type="transmembrane region" description="Helical" evidence="4">
    <location>
        <begin position="178"/>
        <end position="199"/>
    </location>
</feature>
<dbReference type="EMBL" id="QWKH01000126">
    <property type="protein sequence ID" value="NBI35460.1"/>
    <property type="molecule type" value="Genomic_DNA"/>
</dbReference>
<reference evidence="6" key="1">
    <citation type="submission" date="2018-08" db="EMBL/GenBank/DDBJ databases">
        <title>Murine metabolic-syndrome-specific gut microbial biobank.</title>
        <authorList>
            <person name="Liu C."/>
        </authorList>
    </citation>
    <scope>NUCLEOTIDE SEQUENCE [LARGE SCALE GENOMIC DNA]</scope>
    <source>
        <strain evidence="6">Z82</strain>
    </source>
</reference>
<keyword evidence="2" id="KW-0238">DNA-binding</keyword>
<feature type="transmembrane region" description="Helical" evidence="4">
    <location>
        <begin position="73"/>
        <end position="90"/>
    </location>
</feature>
<dbReference type="PRINTS" id="PR00038">
    <property type="entry name" value="HTHLUXR"/>
</dbReference>
<accession>A0A7C9JEQ6</accession>
<evidence type="ECO:0000259" key="5">
    <source>
        <dbReference type="PROSITE" id="PS50043"/>
    </source>
</evidence>
<feature type="transmembrane region" description="Helical" evidence="4">
    <location>
        <begin position="341"/>
        <end position="364"/>
    </location>
</feature>
<keyword evidence="1" id="KW-0805">Transcription regulation</keyword>
<feature type="domain" description="HTH luxR-type" evidence="5">
    <location>
        <begin position="452"/>
        <end position="517"/>
    </location>
</feature>
<gene>
    <name evidence="6" type="ORF">D1639_10575</name>
</gene>
<protein>
    <recommendedName>
        <fullName evidence="5">HTH luxR-type domain-containing protein</fullName>
    </recommendedName>
</protein>
<evidence type="ECO:0000313" key="6">
    <source>
        <dbReference type="EMBL" id="NBI35460.1"/>
    </source>
</evidence>
<comment type="caution">
    <text evidence="6">The sequence shown here is derived from an EMBL/GenBank/DDBJ whole genome shotgun (WGS) entry which is preliminary data.</text>
</comment>
<dbReference type="GO" id="GO:0006355">
    <property type="term" value="P:regulation of DNA-templated transcription"/>
    <property type="evidence" value="ECO:0007669"/>
    <property type="project" value="InterPro"/>
</dbReference>
<feature type="transmembrane region" description="Helical" evidence="4">
    <location>
        <begin position="376"/>
        <end position="394"/>
    </location>
</feature>